<dbReference type="EMBL" id="FOZL01000001">
    <property type="protein sequence ID" value="SFS08291.1"/>
    <property type="molecule type" value="Genomic_DNA"/>
</dbReference>
<proteinExistence type="predicted"/>
<gene>
    <name evidence="1" type="ORF">SAMN05421771_1460</name>
</gene>
<evidence type="ECO:0000313" key="2">
    <source>
        <dbReference type="Proteomes" id="UP000199024"/>
    </source>
</evidence>
<dbReference type="InterPro" id="IPR021393">
    <property type="entry name" value="DUF3034"/>
</dbReference>
<keyword evidence="2" id="KW-1185">Reference proteome</keyword>
<evidence type="ECO:0000313" key="1">
    <source>
        <dbReference type="EMBL" id="SFS08291.1"/>
    </source>
</evidence>
<dbReference type="AlphaFoldDB" id="A0A1I6LXU1"/>
<dbReference type="Pfam" id="PF11231">
    <property type="entry name" value="DUF3034"/>
    <property type="match status" value="1"/>
</dbReference>
<organism evidence="1 2">
    <name type="scientific">Granulicella pectinivorans</name>
    <dbReference type="NCBI Taxonomy" id="474950"/>
    <lineage>
        <taxon>Bacteria</taxon>
        <taxon>Pseudomonadati</taxon>
        <taxon>Acidobacteriota</taxon>
        <taxon>Terriglobia</taxon>
        <taxon>Terriglobales</taxon>
        <taxon>Acidobacteriaceae</taxon>
        <taxon>Granulicella</taxon>
    </lineage>
</organism>
<dbReference type="OrthoDB" id="113631at2"/>
<evidence type="ECO:0008006" key="3">
    <source>
        <dbReference type="Google" id="ProtNLM"/>
    </source>
</evidence>
<accession>A0A1I6LXU1</accession>
<sequence length="318" mass="34452">MTITLPYCSSLVWSILLMNSSSVPINFRWHILRLRIFLLSIVCFALFGPTAHAQQLGWEGETGVFVTPLAYTVATPECKFAPPVIAYHFLNAGSVIGRFNQLSITSGFAKRVEFGYTRTIHEGGSDATLSPLWTEGFNTFHAKGSLIPENAWKKAWMPQVSTGFMLRTQVRNVGGQMQNKDTTNADVYLVATKTITQLKPMSLILSGGVQGTNAELIGLGGNASHWDPVGFGAAAVVFQGPAKSAIVLGVEMAQQPRHPDQLPNAVIRTVFVYALRVIPSPRLKLNVDFGILQGPGQIATGVDLKAKDCQGVAISYAF</sequence>
<reference evidence="1 2" key="1">
    <citation type="submission" date="2016-10" db="EMBL/GenBank/DDBJ databases">
        <authorList>
            <person name="de Groot N.N."/>
        </authorList>
    </citation>
    <scope>NUCLEOTIDE SEQUENCE [LARGE SCALE GENOMIC DNA]</scope>
    <source>
        <strain evidence="1 2">DSM 21001</strain>
    </source>
</reference>
<protein>
    <recommendedName>
        <fullName evidence="3">MetA-pathway of phenol degradation</fullName>
    </recommendedName>
</protein>
<dbReference type="Proteomes" id="UP000199024">
    <property type="component" value="Unassembled WGS sequence"/>
</dbReference>
<name>A0A1I6LXU1_9BACT</name>